<evidence type="ECO:0000256" key="2">
    <source>
        <dbReference type="ARBA" id="ARBA00008040"/>
    </source>
</evidence>
<dbReference type="Gene3D" id="3.50.50.60">
    <property type="entry name" value="FAD/NAD(P)-binding domain"/>
    <property type="match status" value="1"/>
</dbReference>
<dbReference type="InterPro" id="IPR030664">
    <property type="entry name" value="SdhA/FrdA/AprA"/>
</dbReference>
<feature type="domain" description="FAD-dependent oxidoreductase 2 FAD-binding" evidence="10">
    <location>
        <begin position="5"/>
        <end position="378"/>
    </location>
</feature>
<dbReference type="FunFam" id="3.90.700.10:FF:000001">
    <property type="entry name" value="Mitochondrial succinate dehydrogenase flavoprotein subunit"/>
    <property type="match status" value="1"/>
</dbReference>
<organism evidence="11 12">
    <name type="scientific">Methanosalsum natronophilum</name>
    <dbReference type="NCBI Taxonomy" id="768733"/>
    <lineage>
        <taxon>Archaea</taxon>
        <taxon>Methanobacteriati</taxon>
        <taxon>Methanobacteriota</taxon>
        <taxon>Stenosarchaea group</taxon>
        <taxon>Methanomicrobia</taxon>
        <taxon>Methanosarcinales</taxon>
        <taxon>Methanosarcinaceae</taxon>
        <taxon>Methanosalsum</taxon>
    </lineage>
</organism>
<evidence type="ECO:0000259" key="10">
    <source>
        <dbReference type="Pfam" id="PF00890"/>
    </source>
</evidence>
<dbReference type="SUPFAM" id="SSF56425">
    <property type="entry name" value="Succinate dehydrogenase/fumarate reductase flavoprotein, catalytic domain"/>
    <property type="match status" value="1"/>
</dbReference>
<keyword evidence="5" id="KW-0274">FAD</keyword>
<dbReference type="GO" id="GO:0050660">
    <property type="term" value="F:flavin adenine dinucleotide binding"/>
    <property type="evidence" value="ECO:0007669"/>
    <property type="project" value="InterPro"/>
</dbReference>
<evidence type="ECO:0000256" key="9">
    <source>
        <dbReference type="PIRSR" id="PIRSR630664-50"/>
    </source>
</evidence>
<accession>A0A424YS16</accession>
<dbReference type="GO" id="GO:0000104">
    <property type="term" value="F:succinate dehydrogenase activity"/>
    <property type="evidence" value="ECO:0007669"/>
    <property type="project" value="TreeGrafter"/>
</dbReference>
<keyword evidence="8" id="KW-0472">Membrane</keyword>
<reference evidence="11 12" key="1">
    <citation type="submission" date="2018-08" db="EMBL/GenBank/DDBJ databases">
        <title>The metabolism and importance of syntrophic acetate oxidation coupled to methane or sulfide production in haloalkaline environments.</title>
        <authorList>
            <person name="Timmers P.H.A."/>
            <person name="Vavourakis C.D."/>
            <person name="Sorokin D.Y."/>
            <person name="Sinninghe Damste J.S."/>
            <person name="Muyzer G."/>
            <person name="Stams A.J.M."/>
            <person name="Plugge C.M."/>
        </authorList>
    </citation>
    <scope>NUCLEOTIDE SEQUENCE [LARGE SCALE GENOMIC DNA]</scope>
    <source>
        <strain evidence="11">MSAO_Arc3</strain>
    </source>
</reference>
<evidence type="ECO:0000256" key="1">
    <source>
        <dbReference type="ARBA" id="ARBA00004170"/>
    </source>
</evidence>
<gene>
    <name evidence="11" type="ORF">D5R95_07900</name>
</gene>
<dbReference type="PANTHER" id="PTHR11632:SF51">
    <property type="entry name" value="SUCCINATE DEHYDROGENASE [UBIQUINONE] FLAVOPROTEIN SUBUNIT, MITOCHONDRIAL"/>
    <property type="match status" value="1"/>
</dbReference>
<keyword evidence="4" id="KW-0285">Flavoprotein</keyword>
<dbReference type="InterPro" id="IPR027477">
    <property type="entry name" value="Succ_DH/fumarate_Rdtase_cat_sf"/>
</dbReference>
<dbReference type="InterPro" id="IPR036188">
    <property type="entry name" value="FAD/NAD-bd_sf"/>
</dbReference>
<evidence type="ECO:0000313" key="11">
    <source>
        <dbReference type="EMBL" id="RQD81771.1"/>
    </source>
</evidence>
<evidence type="ECO:0000256" key="3">
    <source>
        <dbReference type="ARBA" id="ARBA00022448"/>
    </source>
</evidence>
<dbReference type="AlphaFoldDB" id="A0A424YS16"/>
<dbReference type="NCBIfam" id="TIGR01812">
    <property type="entry name" value="sdhA_frdA_Gneg"/>
    <property type="match status" value="1"/>
</dbReference>
<evidence type="ECO:0000256" key="4">
    <source>
        <dbReference type="ARBA" id="ARBA00022630"/>
    </source>
</evidence>
<dbReference type="GO" id="GO:0022900">
    <property type="term" value="P:electron transport chain"/>
    <property type="evidence" value="ECO:0007669"/>
    <property type="project" value="InterPro"/>
</dbReference>
<protein>
    <submittedName>
        <fullName evidence="11">FAD-dependent oxidoreductase</fullName>
    </submittedName>
</protein>
<comment type="subcellular location">
    <subcellularLocation>
        <location evidence="1">Membrane</location>
        <topology evidence="1">Peripheral membrane protein</topology>
    </subcellularLocation>
</comment>
<dbReference type="InterPro" id="IPR014006">
    <property type="entry name" value="Succ_Dhase_FrdA_Gneg"/>
</dbReference>
<sequence length="407" mass="44219">MIQHDIIIIGGGLSGLRAALEAQRSGKSVAIISKVYPIRSHSGAAQGGINAAIGSDDSWEKHAFDTIKGSDYLADQDAVQVLCKDAPDTINELDTLGCNFSRDSNGNLAQRPFGGAAYPRTCYAGDRTGHNILHTLYEQVMRYGIKIYSEWLVTKLVIEDGQCVGCIAMNLLDSELEIFQSKVTIMATGGYGRIYARSTNALINTGFGISLAYHAGAELKDMEFVQFHPTTLWDTNILITEGARGEGGYLLNSENKRFMEKYAKDSMELAPRDIVARAIQQEINEGHGFEGDYVYLDLTHLGKAVINKKLPGIREISRNFADIDPIENPIPVQPGQHYSMGGICCDVNGKTKVPGLYAVGECACISVHGANRLGGNSLLETVVFGKRAGIDAAKFVDENTFSPTEQK</sequence>
<dbReference type="SUPFAM" id="SSF51905">
    <property type="entry name" value="FAD/NAD(P)-binding domain"/>
    <property type="match status" value="1"/>
</dbReference>
<keyword evidence="7" id="KW-0560">Oxidoreductase</keyword>
<dbReference type="PROSITE" id="PS00504">
    <property type="entry name" value="FRD_SDH_FAD_BINDING"/>
    <property type="match status" value="1"/>
</dbReference>
<evidence type="ECO:0000256" key="6">
    <source>
        <dbReference type="ARBA" id="ARBA00022982"/>
    </source>
</evidence>
<dbReference type="GO" id="GO:0009055">
    <property type="term" value="F:electron transfer activity"/>
    <property type="evidence" value="ECO:0007669"/>
    <property type="project" value="TreeGrafter"/>
</dbReference>
<evidence type="ECO:0000313" key="12">
    <source>
        <dbReference type="Proteomes" id="UP000284763"/>
    </source>
</evidence>
<keyword evidence="6" id="KW-0249">Electron transport</keyword>
<feature type="non-terminal residue" evidence="11">
    <location>
        <position position="407"/>
    </location>
</feature>
<dbReference type="Proteomes" id="UP000284763">
    <property type="component" value="Unassembled WGS sequence"/>
</dbReference>
<dbReference type="EMBL" id="QZAB01000500">
    <property type="protein sequence ID" value="RQD81771.1"/>
    <property type="molecule type" value="Genomic_DNA"/>
</dbReference>
<evidence type="ECO:0000256" key="7">
    <source>
        <dbReference type="ARBA" id="ARBA00023002"/>
    </source>
</evidence>
<dbReference type="PRINTS" id="PR00411">
    <property type="entry name" value="PNDRDTASEI"/>
</dbReference>
<dbReference type="GO" id="GO:0009061">
    <property type="term" value="P:anaerobic respiration"/>
    <property type="evidence" value="ECO:0007669"/>
    <property type="project" value="TreeGrafter"/>
</dbReference>
<name>A0A424YS16_9EURY</name>
<evidence type="ECO:0000256" key="8">
    <source>
        <dbReference type="ARBA" id="ARBA00023136"/>
    </source>
</evidence>
<dbReference type="PRINTS" id="PR00368">
    <property type="entry name" value="FADPNR"/>
</dbReference>
<proteinExistence type="inferred from homology"/>
<comment type="similarity">
    <text evidence="2">Belongs to the FAD-dependent oxidoreductase 2 family. FRD/SDH subfamily.</text>
</comment>
<dbReference type="Pfam" id="PF00890">
    <property type="entry name" value="FAD_binding_2"/>
    <property type="match status" value="1"/>
</dbReference>
<comment type="caution">
    <text evidence="11">The sequence shown here is derived from an EMBL/GenBank/DDBJ whole genome shotgun (WGS) entry which is preliminary data.</text>
</comment>
<evidence type="ECO:0000256" key="5">
    <source>
        <dbReference type="ARBA" id="ARBA00022827"/>
    </source>
</evidence>
<dbReference type="GO" id="GO:0005886">
    <property type="term" value="C:plasma membrane"/>
    <property type="evidence" value="ECO:0007669"/>
    <property type="project" value="TreeGrafter"/>
</dbReference>
<dbReference type="PANTHER" id="PTHR11632">
    <property type="entry name" value="SUCCINATE DEHYDROGENASE 2 FLAVOPROTEIN SUBUNIT"/>
    <property type="match status" value="1"/>
</dbReference>
<dbReference type="InterPro" id="IPR003952">
    <property type="entry name" value="FRD_SDH_FAD_BS"/>
</dbReference>
<feature type="active site" description="Proton acceptor" evidence="9">
    <location>
        <position position="272"/>
    </location>
</feature>
<keyword evidence="3" id="KW-0813">Transport</keyword>
<dbReference type="InterPro" id="IPR003953">
    <property type="entry name" value="FAD-dep_OxRdtase_2_FAD-bd"/>
</dbReference>
<dbReference type="Gene3D" id="3.90.700.10">
    <property type="entry name" value="Succinate dehydrogenase/fumarate reductase flavoprotein, catalytic domain"/>
    <property type="match status" value="1"/>
</dbReference>